<evidence type="ECO:0000313" key="23">
    <source>
        <dbReference type="Proteomes" id="UP000281975"/>
    </source>
</evidence>
<dbReference type="CDD" id="cd01171">
    <property type="entry name" value="YXKO-related"/>
    <property type="match status" value="1"/>
</dbReference>
<dbReference type="AlphaFoldDB" id="A0A420WT77"/>
<dbReference type="InterPro" id="IPR000631">
    <property type="entry name" value="CARKD"/>
</dbReference>
<evidence type="ECO:0000256" key="19">
    <source>
        <dbReference type="PIRNR" id="PIRNR017184"/>
    </source>
</evidence>
<evidence type="ECO:0000256" key="8">
    <source>
        <dbReference type="ARBA" id="ARBA00022857"/>
    </source>
</evidence>
<dbReference type="OrthoDB" id="9806925at2"/>
<feature type="binding site" evidence="17">
    <location>
        <begin position="407"/>
        <end position="411"/>
    </location>
    <ligand>
        <name>AMP</name>
        <dbReference type="ChEBI" id="CHEBI:456215"/>
    </ligand>
</feature>
<dbReference type="EMBL" id="RBIN01000009">
    <property type="protein sequence ID" value="RKQ96296.1"/>
    <property type="molecule type" value="Genomic_DNA"/>
</dbReference>
<comment type="function">
    <text evidence="18">Catalyzes the epimerization of the S- and R-forms of NAD(P)HX, a damaged form of NAD(P)H that is a result of enzymatic or heat-dependent hydration. This is a prerequisite for the S-specific NAD(P)H-hydrate dehydratase to allow the repair of both epimers of NAD(P)HX.</text>
</comment>
<comment type="catalytic activity">
    <reaction evidence="16 17 19">
        <text>(6S)-NADPHX + ADP = AMP + phosphate + NADPH + H(+)</text>
        <dbReference type="Rhea" id="RHEA:32235"/>
        <dbReference type="ChEBI" id="CHEBI:15378"/>
        <dbReference type="ChEBI" id="CHEBI:43474"/>
        <dbReference type="ChEBI" id="CHEBI:57783"/>
        <dbReference type="ChEBI" id="CHEBI:64076"/>
        <dbReference type="ChEBI" id="CHEBI:456215"/>
        <dbReference type="ChEBI" id="CHEBI:456216"/>
        <dbReference type="EC" id="4.2.1.136"/>
    </reaction>
</comment>
<dbReference type="HAMAP" id="MF_01965">
    <property type="entry name" value="NADHX_dehydratase"/>
    <property type="match status" value="1"/>
</dbReference>
<feature type="binding site" evidence="17">
    <location>
        <position position="322"/>
    </location>
    <ligand>
        <name>(6S)-NADPHX</name>
        <dbReference type="ChEBI" id="CHEBI:64076"/>
    </ligand>
</feature>
<dbReference type="EC" id="5.1.99.6" evidence="19"/>
<evidence type="ECO:0000256" key="3">
    <source>
        <dbReference type="ARBA" id="ARBA00006001"/>
    </source>
</evidence>
<dbReference type="Pfam" id="PF03853">
    <property type="entry name" value="YjeF_N"/>
    <property type="match status" value="1"/>
</dbReference>
<proteinExistence type="inferred from homology"/>
<keyword evidence="5 18" id="KW-0479">Metal-binding</keyword>
<keyword evidence="6 17" id="KW-0547">Nucleotide-binding</keyword>
<comment type="subunit">
    <text evidence="17">Homotetramer.</text>
</comment>
<dbReference type="InterPro" id="IPR030677">
    <property type="entry name" value="Nnr"/>
</dbReference>
<dbReference type="PANTHER" id="PTHR12592">
    <property type="entry name" value="ATP-DEPENDENT (S)-NAD(P)H-HYDRATE DEHYDRATASE FAMILY MEMBER"/>
    <property type="match status" value="1"/>
</dbReference>
<keyword evidence="13" id="KW-0511">Multifunctional enzyme</keyword>
<comment type="catalytic activity">
    <reaction evidence="2 18 19">
        <text>(6R)-NADPHX = (6S)-NADPHX</text>
        <dbReference type="Rhea" id="RHEA:32227"/>
        <dbReference type="ChEBI" id="CHEBI:64076"/>
        <dbReference type="ChEBI" id="CHEBI:64077"/>
        <dbReference type="EC" id="5.1.99.6"/>
    </reaction>
</comment>
<keyword evidence="12 17" id="KW-0456">Lyase</keyword>
<dbReference type="GO" id="GO:0046872">
    <property type="term" value="F:metal ion binding"/>
    <property type="evidence" value="ECO:0007669"/>
    <property type="project" value="UniProtKB-UniRule"/>
</dbReference>
<dbReference type="Pfam" id="PF01256">
    <property type="entry name" value="Carb_kinase"/>
    <property type="match status" value="1"/>
</dbReference>
<evidence type="ECO:0000256" key="16">
    <source>
        <dbReference type="ARBA" id="ARBA00049209"/>
    </source>
</evidence>
<evidence type="ECO:0000256" key="18">
    <source>
        <dbReference type="HAMAP-Rule" id="MF_01966"/>
    </source>
</evidence>
<evidence type="ECO:0000256" key="4">
    <source>
        <dbReference type="ARBA" id="ARBA00009524"/>
    </source>
</evidence>
<keyword evidence="7 17" id="KW-0067">ATP-binding</keyword>
<feature type="binding site" evidence="18">
    <location>
        <position position="141"/>
    </location>
    <ligand>
        <name>(6S)-NADPHX</name>
        <dbReference type="ChEBI" id="CHEBI:64076"/>
    </ligand>
</feature>
<protein>
    <recommendedName>
        <fullName evidence="19">Bifunctional NAD(P)H-hydrate repair enzyme</fullName>
    </recommendedName>
    <alternativeName>
        <fullName evidence="19">Nicotinamide nucleotide repair protein</fullName>
    </alternativeName>
    <domain>
        <recommendedName>
            <fullName evidence="19">ADP-dependent (S)-NAD(P)H-hydrate dehydratase</fullName>
            <ecNumber evidence="19">4.2.1.136</ecNumber>
        </recommendedName>
        <alternativeName>
            <fullName evidence="19">ADP-dependent NAD(P)HX dehydratase</fullName>
        </alternativeName>
    </domain>
    <domain>
        <recommendedName>
            <fullName evidence="19">NAD(P)H-hydrate epimerase</fullName>
            <ecNumber evidence="19">5.1.99.6</ecNumber>
        </recommendedName>
    </domain>
</protein>
<organism evidence="22 23">
    <name type="scientific">Kushneria sinocarnis</name>
    <dbReference type="NCBI Taxonomy" id="595502"/>
    <lineage>
        <taxon>Bacteria</taxon>
        <taxon>Pseudomonadati</taxon>
        <taxon>Pseudomonadota</taxon>
        <taxon>Gammaproteobacteria</taxon>
        <taxon>Oceanospirillales</taxon>
        <taxon>Halomonadaceae</taxon>
        <taxon>Kushneria</taxon>
    </lineage>
</organism>
<accession>A0A420WT77</accession>
<sequence length="497" mass="51448">MINDEALALYSREQSGALDRALIEAGTPGFELMSQAGEAAWACLQRHWPDCRRLSVLCGAGNNAGDGYVVAALAHRAGWQVEVIALKAPQTLAGEAAEAVAMAQRTGVTITAWQSDWTPRGELIVDALLGTGLTGEVRAPYDEAIEAINRSGLPVLAIDLPSGLDAETGTVLGAAVEAARTISFIGRKFGLYTGQAPDYTGTIEYAPLSLTRQRRAGVDHLGWLLDAGLPSRTLPRRRPTTHKGQCGHLLVIGGREGFGGSVIMATETAARLGAGLVSLATSAVHVPPALTRCPEMMVKPVRNGLDLEELLEAASGVLIGPGLGQQAWGEGLMQAVLNTATPCVVDADALNLLASRWPKVQRDNWILTPHPGEAARLLGCAVSEVQRDRLAAARALHGRYGGVIVLKGAGTLVVGGPSGDECFVSPFGNPGMASGGMGDVLGGMIASLLVQGLSPLQAAATGVAVHGMAADRAAISGGERGLLATDLASFARQLVNP</sequence>
<comment type="cofactor">
    <cofactor evidence="18 19">
        <name>K(+)</name>
        <dbReference type="ChEBI" id="CHEBI:29103"/>
    </cofactor>
    <text evidence="18 19">Binds 1 potassium ion per subunit.</text>
</comment>
<dbReference type="GO" id="GO:0110051">
    <property type="term" value="P:metabolite repair"/>
    <property type="evidence" value="ECO:0007669"/>
    <property type="project" value="TreeGrafter"/>
</dbReference>
<dbReference type="GO" id="GO:0052855">
    <property type="term" value="F:ADP-dependent NAD(P)H-hydrate dehydratase activity"/>
    <property type="evidence" value="ECO:0007669"/>
    <property type="project" value="UniProtKB-UniRule"/>
</dbReference>
<feature type="domain" description="YjeF C-terminal" evidence="20">
    <location>
        <begin position="226"/>
        <end position="497"/>
    </location>
</feature>
<feature type="binding site" evidence="18">
    <location>
        <position position="126"/>
    </location>
    <ligand>
        <name>K(+)</name>
        <dbReference type="ChEBI" id="CHEBI:29103"/>
    </ligand>
</feature>
<comment type="similarity">
    <text evidence="18">Belongs to the NnrE/AIBP family.</text>
</comment>
<feature type="binding site" evidence="18">
    <location>
        <position position="63"/>
    </location>
    <ligand>
        <name>K(+)</name>
        <dbReference type="ChEBI" id="CHEBI:29103"/>
    </ligand>
</feature>
<dbReference type="GO" id="GO:0046496">
    <property type="term" value="P:nicotinamide nucleotide metabolic process"/>
    <property type="evidence" value="ECO:0007669"/>
    <property type="project" value="UniProtKB-UniRule"/>
</dbReference>
<dbReference type="Proteomes" id="UP000281975">
    <property type="component" value="Unassembled WGS sequence"/>
</dbReference>
<feature type="binding site" evidence="18">
    <location>
        <position position="159"/>
    </location>
    <ligand>
        <name>(6S)-NADPHX</name>
        <dbReference type="ChEBI" id="CHEBI:64076"/>
    </ligand>
</feature>
<comment type="similarity">
    <text evidence="4 19">In the C-terminal section; belongs to the NnrD/CARKD family.</text>
</comment>
<comment type="cofactor">
    <cofactor evidence="17">
        <name>Mg(2+)</name>
        <dbReference type="ChEBI" id="CHEBI:18420"/>
    </cofactor>
</comment>
<dbReference type="PIRSF" id="PIRSF017184">
    <property type="entry name" value="Nnr"/>
    <property type="match status" value="1"/>
</dbReference>
<keyword evidence="11 18" id="KW-0413">Isomerase</keyword>
<evidence type="ECO:0000256" key="9">
    <source>
        <dbReference type="ARBA" id="ARBA00022958"/>
    </source>
</evidence>
<dbReference type="Gene3D" id="3.40.1190.20">
    <property type="match status" value="1"/>
</dbReference>
<comment type="caution">
    <text evidence="17">Lacks conserved residue(s) required for the propagation of feature annotation.</text>
</comment>
<evidence type="ECO:0000256" key="1">
    <source>
        <dbReference type="ARBA" id="ARBA00000013"/>
    </source>
</evidence>
<comment type="catalytic activity">
    <reaction evidence="15 17 19">
        <text>(6S)-NADHX + ADP = AMP + phosphate + NADH + H(+)</text>
        <dbReference type="Rhea" id="RHEA:32223"/>
        <dbReference type="ChEBI" id="CHEBI:15378"/>
        <dbReference type="ChEBI" id="CHEBI:43474"/>
        <dbReference type="ChEBI" id="CHEBI:57945"/>
        <dbReference type="ChEBI" id="CHEBI:64074"/>
        <dbReference type="ChEBI" id="CHEBI:456215"/>
        <dbReference type="ChEBI" id="CHEBI:456216"/>
        <dbReference type="EC" id="4.2.1.136"/>
    </reaction>
</comment>
<feature type="binding site" evidence="18">
    <location>
        <begin position="130"/>
        <end position="136"/>
    </location>
    <ligand>
        <name>(6S)-NADPHX</name>
        <dbReference type="ChEBI" id="CHEBI:64076"/>
    </ligand>
</feature>
<feature type="binding site" evidence="17">
    <location>
        <position position="438"/>
    </location>
    <ligand>
        <name>AMP</name>
        <dbReference type="ChEBI" id="CHEBI:456215"/>
    </ligand>
</feature>
<feature type="binding site" evidence="18">
    <location>
        <position position="162"/>
    </location>
    <ligand>
        <name>K(+)</name>
        <dbReference type="ChEBI" id="CHEBI:29103"/>
    </ligand>
</feature>
<feature type="domain" description="YjeF N-terminal" evidence="21">
    <location>
        <begin position="15"/>
        <end position="216"/>
    </location>
</feature>
<dbReference type="InterPro" id="IPR036652">
    <property type="entry name" value="YjeF_N_dom_sf"/>
</dbReference>
<dbReference type="RefSeq" id="WP_121173796.1">
    <property type="nucleotide sequence ID" value="NZ_RBIN01000009.1"/>
</dbReference>
<evidence type="ECO:0000256" key="5">
    <source>
        <dbReference type="ARBA" id="ARBA00022723"/>
    </source>
</evidence>
<evidence type="ECO:0000256" key="15">
    <source>
        <dbReference type="ARBA" id="ARBA00048238"/>
    </source>
</evidence>
<comment type="similarity">
    <text evidence="17">Belongs to the NnrD/CARKD family.</text>
</comment>
<evidence type="ECO:0000259" key="20">
    <source>
        <dbReference type="PROSITE" id="PS51383"/>
    </source>
</evidence>
<comment type="function">
    <text evidence="14 19">Bifunctional enzyme that catalyzes the epimerization of the S- and R-forms of NAD(P)HX and the dehydration of the S-form of NAD(P)HX at the expense of ADP, which is converted to AMP. This allows the repair of both epimers of NAD(P)HX, a damaged form of NAD(P)H that is a result of enzymatic or heat-dependent hydration.</text>
</comment>
<dbReference type="InterPro" id="IPR029056">
    <property type="entry name" value="Ribokinase-like"/>
</dbReference>
<dbReference type="SUPFAM" id="SSF53613">
    <property type="entry name" value="Ribokinase-like"/>
    <property type="match status" value="1"/>
</dbReference>
<keyword evidence="9 18" id="KW-0630">Potassium</keyword>
<evidence type="ECO:0000256" key="14">
    <source>
        <dbReference type="ARBA" id="ARBA00025153"/>
    </source>
</evidence>
<comment type="catalytic activity">
    <reaction evidence="1 18 19">
        <text>(6R)-NADHX = (6S)-NADHX</text>
        <dbReference type="Rhea" id="RHEA:32215"/>
        <dbReference type="ChEBI" id="CHEBI:64074"/>
        <dbReference type="ChEBI" id="CHEBI:64075"/>
        <dbReference type="EC" id="5.1.99.6"/>
    </reaction>
</comment>
<comment type="similarity">
    <text evidence="3 19">In the N-terminal section; belongs to the NnrE/AIBP family.</text>
</comment>
<comment type="caution">
    <text evidence="22">The sequence shown here is derived from an EMBL/GenBank/DDBJ whole genome shotgun (WGS) entry which is preliminary data.</text>
</comment>
<keyword evidence="8 17" id="KW-0521">NADP</keyword>
<dbReference type="NCBIfam" id="TIGR00196">
    <property type="entry name" value="yjeF_cterm"/>
    <property type="match status" value="1"/>
</dbReference>
<dbReference type="GO" id="GO:0052856">
    <property type="term" value="F:NAD(P)HX epimerase activity"/>
    <property type="evidence" value="ECO:0007669"/>
    <property type="project" value="UniProtKB-UniRule"/>
</dbReference>
<evidence type="ECO:0000256" key="2">
    <source>
        <dbReference type="ARBA" id="ARBA00000909"/>
    </source>
</evidence>
<dbReference type="HAMAP" id="MF_01966">
    <property type="entry name" value="NADHX_epimerase"/>
    <property type="match status" value="1"/>
</dbReference>
<dbReference type="Gene3D" id="3.40.50.10260">
    <property type="entry name" value="YjeF N-terminal domain"/>
    <property type="match status" value="1"/>
</dbReference>
<dbReference type="InterPro" id="IPR004443">
    <property type="entry name" value="YjeF_N_dom"/>
</dbReference>
<reference evidence="22 23" key="1">
    <citation type="submission" date="2018-10" db="EMBL/GenBank/DDBJ databases">
        <title>Genomic Encyclopedia of Type Strains, Phase IV (KMG-IV): sequencing the most valuable type-strain genomes for metagenomic binning, comparative biology and taxonomic classification.</title>
        <authorList>
            <person name="Goeker M."/>
        </authorList>
    </citation>
    <scope>NUCLEOTIDE SEQUENCE [LARGE SCALE GENOMIC DNA]</scope>
    <source>
        <strain evidence="22 23">DSM 23229</strain>
    </source>
</reference>
<feature type="binding site" evidence="17">
    <location>
        <position position="370"/>
    </location>
    <ligand>
        <name>(6S)-NADPHX</name>
        <dbReference type="ChEBI" id="CHEBI:64076"/>
    </ligand>
</feature>
<evidence type="ECO:0000259" key="21">
    <source>
        <dbReference type="PROSITE" id="PS51385"/>
    </source>
</evidence>
<gene>
    <name evidence="18" type="primary">nnrE</name>
    <name evidence="17" type="synonym">nnrD</name>
    <name evidence="22" type="ORF">C7446_2888</name>
</gene>
<feature type="binding site" evidence="17">
    <location>
        <position position="439"/>
    </location>
    <ligand>
        <name>(6S)-NADPHX</name>
        <dbReference type="ChEBI" id="CHEBI:64076"/>
    </ligand>
</feature>
<keyword evidence="10 17" id="KW-0520">NAD</keyword>
<name>A0A420WT77_9GAMM</name>
<comment type="function">
    <text evidence="17">Catalyzes the dehydration of the S-form of NAD(P)HX at the expense of ADP, which is converted to AMP. Together with NAD(P)HX epimerase, which catalyzes the epimerization of the S- and R-forms, the enzyme allows the repair of both epimers of NAD(P)HX, a damaged form of NAD(P)H that is a result of enzymatic or heat-dependent hydration.</text>
</comment>
<evidence type="ECO:0000313" key="22">
    <source>
        <dbReference type="EMBL" id="RKQ96296.1"/>
    </source>
</evidence>
<dbReference type="PANTHER" id="PTHR12592:SF0">
    <property type="entry name" value="ATP-DEPENDENT (S)-NAD(P)H-HYDRATE DEHYDRATASE"/>
    <property type="match status" value="1"/>
</dbReference>
<dbReference type="NCBIfam" id="TIGR00197">
    <property type="entry name" value="yjeF_nterm"/>
    <property type="match status" value="1"/>
</dbReference>
<dbReference type="SUPFAM" id="SSF64153">
    <property type="entry name" value="YjeF N-terminal domain-like"/>
    <property type="match status" value="1"/>
</dbReference>
<evidence type="ECO:0000256" key="13">
    <source>
        <dbReference type="ARBA" id="ARBA00023268"/>
    </source>
</evidence>
<keyword evidence="23" id="KW-1185">Reference proteome</keyword>
<dbReference type="PROSITE" id="PS51383">
    <property type="entry name" value="YJEF_C_3"/>
    <property type="match status" value="1"/>
</dbReference>
<evidence type="ECO:0000256" key="12">
    <source>
        <dbReference type="ARBA" id="ARBA00023239"/>
    </source>
</evidence>
<dbReference type="GO" id="GO:0005524">
    <property type="term" value="F:ATP binding"/>
    <property type="evidence" value="ECO:0007669"/>
    <property type="project" value="UniProtKB-UniRule"/>
</dbReference>
<evidence type="ECO:0000256" key="17">
    <source>
        <dbReference type="HAMAP-Rule" id="MF_01965"/>
    </source>
</evidence>
<evidence type="ECO:0000256" key="11">
    <source>
        <dbReference type="ARBA" id="ARBA00023235"/>
    </source>
</evidence>
<dbReference type="EC" id="4.2.1.136" evidence="19"/>
<evidence type="ECO:0000256" key="10">
    <source>
        <dbReference type="ARBA" id="ARBA00023027"/>
    </source>
</evidence>
<evidence type="ECO:0000256" key="7">
    <source>
        <dbReference type="ARBA" id="ARBA00022840"/>
    </source>
</evidence>
<evidence type="ECO:0000256" key="6">
    <source>
        <dbReference type="ARBA" id="ARBA00022741"/>
    </source>
</evidence>
<dbReference type="PROSITE" id="PS51385">
    <property type="entry name" value="YJEF_N"/>
    <property type="match status" value="1"/>
</dbReference>